<proteinExistence type="predicted"/>
<name>A0A7W6GLA9_9HYPH</name>
<dbReference type="AlphaFoldDB" id="A0A7W6GLA9"/>
<dbReference type="Proteomes" id="UP000574761">
    <property type="component" value="Unassembled WGS sequence"/>
</dbReference>
<evidence type="ECO:0000313" key="1">
    <source>
        <dbReference type="EMBL" id="MBB3979966.1"/>
    </source>
</evidence>
<dbReference type="EMBL" id="JACIEE010000014">
    <property type="protein sequence ID" value="MBB3979966.1"/>
    <property type="molecule type" value="Genomic_DNA"/>
</dbReference>
<protein>
    <submittedName>
        <fullName evidence="1">Uncharacterized protein</fullName>
    </submittedName>
</protein>
<gene>
    <name evidence="1" type="ORF">GGQ64_005213</name>
</gene>
<comment type="caution">
    <text evidence="1">The sequence shown here is derived from an EMBL/GenBank/DDBJ whole genome shotgun (WGS) entry which is preliminary data.</text>
</comment>
<organism evidence="1 2">
    <name type="scientific">Mycoplana azooxidifex</name>
    <dbReference type="NCBI Taxonomy" id="1636188"/>
    <lineage>
        <taxon>Bacteria</taxon>
        <taxon>Pseudomonadati</taxon>
        <taxon>Pseudomonadota</taxon>
        <taxon>Alphaproteobacteria</taxon>
        <taxon>Hyphomicrobiales</taxon>
        <taxon>Rhizobiaceae</taxon>
        <taxon>Mycoplana</taxon>
    </lineage>
</organism>
<reference evidence="1 2" key="1">
    <citation type="submission" date="2020-08" db="EMBL/GenBank/DDBJ databases">
        <title>Genomic Encyclopedia of Type Strains, Phase IV (KMG-IV): sequencing the most valuable type-strain genomes for metagenomic binning, comparative biology and taxonomic classification.</title>
        <authorList>
            <person name="Goeker M."/>
        </authorList>
    </citation>
    <scope>NUCLEOTIDE SEQUENCE [LARGE SCALE GENOMIC DNA]</scope>
    <source>
        <strain evidence="1 2">DSM 100211</strain>
    </source>
</reference>
<keyword evidence="2" id="KW-1185">Reference proteome</keyword>
<sequence>MSSDPSFTDISSEEMTIIKSILDSAGYDASFLRDDQR</sequence>
<evidence type="ECO:0000313" key="2">
    <source>
        <dbReference type="Proteomes" id="UP000574761"/>
    </source>
</evidence>
<accession>A0A7W6GLA9</accession>